<dbReference type="HOGENOM" id="CLU_145279_0_0_9"/>
<keyword evidence="2" id="KW-0732">Signal</keyword>
<evidence type="ECO:0000256" key="2">
    <source>
        <dbReference type="SAM" id="SignalP"/>
    </source>
</evidence>
<evidence type="ECO:0000313" key="4">
    <source>
        <dbReference type="Proteomes" id="UP000008541"/>
    </source>
</evidence>
<feature type="signal peptide" evidence="2">
    <location>
        <begin position="1"/>
        <end position="33"/>
    </location>
</feature>
<geneLocation type="plasmid" evidence="3 4">
    <name>pCLD</name>
</geneLocation>
<organism evidence="3 4">
    <name type="scientific">Clostridium botulinum (strain Okra / Type B1)</name>
    <dbReference type="NCBI Taxonomy" id="498213"/>
    <lineage>
        <taxon>Bacteria</taxon>
        <taxon>Bacillati</taxon>
        <taxon>Bacillota</taxon>
        <taxon>Clostridia</taxon>
        <taxon>Eubacteriales</taxon>
        <taxon>Clostridiaceae</taxon>
        <taxon>Clostridium</taxon>
    </lineage>
</organism>
<dbReference type="Proteomes" id="UP000008541">
    <property type="component" value="Plasmid pCLD"/>
</dbReference>
<reference evidence="3 4" key="1">
    <citation type="journal article" date="2007" name="PLoS ONE">
        <title>Analysis of the neurotoxin complex genes in Clostridium botulinum A1-A4 and B1 strains: BoNT/A3, /Ba4 and /B1 clusters are located within plasmids.</title>
        <authorList>
            <person name="Smith T.J."/>
            <person name="Hill K.K."/>
            <person name="Foley B.T."/>
            <person name="Detter J.C."/>
            <person name="Munk A.C."/>
            <person name="Bruce D.C."/>
            <person name="Doggett N.A."/>
            <person name="Smith L.A."/>
            <person name="Marks J.D."/>
            <person name="Xie G."/>
            <person name="Brettin T.S."/>
        </authorList>
    </citation>
    <scope>NUCLEOTIDE SEQUENCE [LARGE SCALE GENOMIC DNA]</scope>
    <source>
        <strain evidence="4">Okra / Type B1</strain>
        <plasmid evidence="3 4">pCLD</plasmid>
    </source>
</reference>
<dbReference type="RefSeq" id="WP_012291523.1">
    <property type="nucleotide sequence ID" value="NC_010379.1"/>
</dbReference>
<gene>
    <name evidence="3" type="ordered locus">CLD_A0098</name>
</gene>
<protein>
    <recommendedName>
        <fullName evidence="5">ATP-binding protein</fullName>
    </recommendedName>
</protein>
<keyword evidence="1" id="KW-0472">Membrane</keyword>
<sequence length="164" mass="18653">MMFKFKKLSNCKRVLFFLILLFFTNIRIVKANATTPMPMPPSIMDSSKEIDRDITSLEDATVIKSNDGRYSNLVLNKSVREPLKLGNLGKGEVRIEVTVGMIKDEPVVMAEKDSVMEQQLKQKVNDKEQRINDNMESDKTLKYVLIVLAVIVVIAITLDLSYKL</sequence>
<feature type="transmembrane region" description="Helical" evidence="1">
    <location>
        <begin position="143"/>
        <end position="162"/>
    </location>
</feature>
<proteinExistence type="predicted"/>
<keyword evidence="1" id="KW-0812">Transmembrane</keyword>
<keyword evidence="1" id="KW-1133">Transmembrane helix</keyword>
<name>B1INS5_CLOBK</name>
<dbReference type="KEGG" id="cbb:CLD_A0098"/>
<accession>B1INS5</accession>
<dbReference type="AlphaFoldDB" id="B1INS5"/>
<evidence type="ECO:0000313" key="3">
    <source>
        <dbReference type="EMBL" id="ACA46997.1"/>
    </source>
</evidence>
<keyword evidence="3" id="KW-0614">Plasmid</keyword>
<evidence type="ECO:0008006" key="5">
    <source>
        <dbReference type="Google" id="ProtNLM"/>
    </source>
</evidence>
<dbReference type="EMBL" id="CP000940">
    <property type="protein sequence ID" value="ACA46997.1"/>
    <property type="molecule type" value="Genomic_DNA"/>
</dbReference>
<evidence type="ECO:0000256" key="1">
    <source>
        <dbReference type="SAM" id="Phobius"/>
    </source>
</evidence>
<feature type="chain" id="PRO_5002763193" description="ATP-binding protein" evidence="2">
    <location>
        <begin position="34"/>
        <end position="164"/>
    </location>
</feature>